<reference evidence="3 4" key="1">
    <citation type="submission" date="2018-08" db="EMBL/GenBank/DDBJ databases">
        <title>Meiothermus terrae DSM 26712 genome sequencing project.</title>
        <authorList>
            <person name="Da Costa M.S."/>
            <person name="Albuquerque L."/>
            <person name="Raposo P."/>
            <person name="Froufe H.J.C."/>
            <person name="Barroso C.S."/>
            <person name="Egas C."/>
        </authorList>
    </citation>
    <scope>NUCLEOTIDE SEQUENCE [LARGE SCALE GENOMIC DNA]</scope>
    <source>
        <strain evidence="3 4">DSM 26712</strain>
    </source>
</reference>
<evidence type="ECO:0000259" key="2">
    <source>
        <dbReference type="Pfam" id="PF13473"/>
    </source>
</evidence>
<dbReference type="EMBL" id="QXDL01000014">
    <property type="protein sequence ID" value="RIH90237.1"/>
    <property type="molecule type" value="Genomic_DNA"/>
</dbReference>
<feature type="domain" description="EfeO-type cupredoxin-like" evidence="2">
    <location>
        <begin position="39"/>
        <end position="114"/>
    </location>
</feature>
<name>A0A399F0C7_9DEIN</name>
<evidence type="ECO:0000313" key="4">
    <source>
        <dbReference type="Proteomes" id="UP000265715"/>
    </source>
</evidence>
<dbReference type="Pfam" id="PF13473">
    <property type="entry name" value="Cupredoxin_1"/>
    <property type="match status" value="1"/>
</dbReference>
<sequence length="118" mass="12312">MYRVNPAFRPALALALPLLLVACLSGGSSGGGQPQACPPTVEIQGFAFQPALCTLKAGDSLVFKNLDSSPHTATSPAFDTGNLSQNQASQPVTLNTPGIFDYHCEIHSGMKGVIEVIQ</sequence>
<dbReference type="PANTHER" id="PTHR36507:SF1">
    <property type="entry name" value="BLL1555 PROTEIN"/>
    <property type="match status" value="1"/>
</dbReference>
<dbReference type="PROSITE" id="PS51257">
    <property type="entry name" value="PROKAR_LIPOPROTEIN"/>
    <property type="match status" value="1"/>
</dbReference>
<gene>
    <name evidence="3" type="ORF">Mterra_00612</name>
</gene>
<accession>A0A399F0C7</accession>
<feature type="signal peptide" evidence="1">
    <location>
        <begin position="1"/>
        <end position="30"/>
    </location>
</feature>
<feature type="chain" id="PRO_5017422881" evidence="1">
    <location>
        <begin position="31"/>
        <end position="118"/>
    </location>
</feature>
<dbReference type="SUPFAM" id="SSF49503">
    <property type="entry name" value="Cupredoxins"/>
    <property type="match status" value="1"/>
</dbReference>
<dbReference type="Gene3D" id="2.60.40.420">
    <property type="entry name" value="Cupredoxins - blue copper proteins"/>
    <property type="match status" value="1"/>
</dbReference>
<dbReference type="Proteomes" id="UP000265715">
    <property type="component" value="Unassembled WGS sequence"/>
</dbReference>
<dbReference type="InterPro" id="IPR008972">
    <property type="entry name" value="Cupredoxin"/>
</dbReference>
<keyword evidence="4" id="KW-1185">Reference proteome</keyword>
<dbReference type="InterPro" id="IPR028096">
    <property type="entry name" value="EfeO_Cupredoxin"/>
</dbReference>
<dbReference type="OrthoDB" id="162414at2"/>
<dbReference type="PANTHER" id="PTHR36507">
    <property type="entry name" value="BLL1555 PROTEIN"/>
    <property type="match status" value="1"/>
</dbReference>
<dbReference type="AlphaFoldDB" id="A0A399F0C7"/>
<comment type="caution">
    <text evidence="3">The sequence shown here is derived from an EMBL/GenBank/DDBJ whole genome shotgun (WGS) entry which is preliminary data.</text>
</comment>
<keyword evidence="1" id="KW-0732">Signal</keyword>
<evidence type="ECO:0000313" key="3">
    <source>
        <dbReference type="EMBL" id="RIH90237.1"/>
    </source>
</evidence>
<dbReference type="InterPro" id="IPR052721">
    <property type="entry name" value="ET_Amicyanin"/>
</dbReference>
<protein>
    <submittedName>
        <fullName evidence="3">Plastocyanin</fullName>
    </submittedName>
</protein>
<evidence type="ECO:0000256" key="1">
    <source>
        <dbReference type="SAM" id="SignalP"/>
    </source>
</evidence>
<organism evidence="3 4">
    <name type="scientific">Calidithermus terrae</name>
    <dbReference type="NCBI Taxonomy" id="1408545"/>
    <lineage>
        <taxon>Bacteria</taxon>
        <taxon>Thermotogati</taxon>
        <taxon>Deinococcota</taxon>
        <taxon>Deinococci</taxon>
        <taxon>Thermales</taxon>
        <taxon>Thermaceae</taxon>
        <taxon>Calidithermus</taxon>
    </lineage>
</organism>
<proteinExistence type="predicted"/>